<dbReference type="Gene3D" id="2.30.270.10">
    <property type="entry name" value="duf1285 protein"/>
    <property type="match status" value="1"/>
</dbReference>
<evidence type="ECO:0000259" key="1">
    <source>
        <dbReference type="Pfam" id="PF06938"/>
    </source>
</evidence>
<dbReference type="InterPro" id="IPR010707">
    <property type="entry name" value="DUF1285"/>
</dbReference>
<comment type="caution">
    <text evidence="3">The sequence shown here is derived from an EMBL/GenBank/DDBJ whole genome shotgun (WGS) entry which is preliminary data.</text>
</comment>
<dbReference type="EMBL" id="SHNO01000001">
    <property type="protein sequence ID" value="MCX2976423.1"/>
    <property type="molecule type" value="Genomic_DNA"/>
</dbReference>
<dbReference type="Gene3D" id="3.10.540.10">
    <property type="entry name" value="duf1285 like domain"/>
    <property type="match status" value="1"/>
</dbReference>
<organism evidence="3 4">
    <name type="scientific">Candidatus Marimicrobium litorale</name>
    <dbReference type="NCBI Taxonomy" id="2518991"/>
    <lineage>
        <taxon>Bacteria</taxon>
        <taxon>Pseudomonadati</taxon>
        <taxon>Pseudomonadota</taxon>
        <taxon>Gammaproteobacteria</taxon>
        <taxon>Cellvibrionales</taxon>
        <taxon>Halieaceae</taxon>
        <taxon>Marimicrobium</taxon>
    </lineage>
</organism>
<evidence type="ECO:0000313" key="3">
    <source>
        <dbReference type="EMBL" id="MCX2976423.1"/>
    </source>
</evidence>
<evidence type="ECO:0000313" key="4">
    <source>
        <dbReference type="Proteomes" id="UP001143304"/>
    </source>
</evidence>
<name>A0ABT3T2D1_9GAMM</name>
<dbReference type="Proteomes" id="UP001143304">
    <property type="component" value="Unassembled WGS sequence"/>
</dbReference>
<protein>
    <submittedName>
        <fullName evidence="3">DUF1285 domain-containing protein</fullName>
    </submittedName>
</protein>
<dbReference type="Pfam" id="PF21028">
    <property type="entry name" value="DUF1285_C"/>
    <property type="match status" value="1"/>
</dbReference>
<proteinExistence type="predicted"/>
<feature type="domain" description="DUF1285" evidence="2">
    <location>
        <begin position="89"/>
        <end position="165"/>
    </location>
</feature>
<feature type="domain" description="DUF1285" evidence="1">
    <location>
        <begin position="21"/>
        <end position="86"/>
    </location>
</feature>
<dbReference type="InterPro" id="IPR048341">
    <property type="entry name" value="DUF1285_N"/>
</dbReference>
<dbReference type="PIRSF" id="PIRSF029557">
    <property type="entry name" value="UCP029557"/>
    <property type="match status" value="1"/>
</dbReference>
<dbReference type="InterPro" id="IPR023361">
    <property type="entry name" value="DUF1285_beta_roll_sf"/>
</dbReference>
<dbReference type="Pfam" id="PF06938">
    <property type="entry name" value="DUF1285_N"/>
    <property type="match status" value="1"/>
</dbReference>
<accession>A0ABT3T2D1</accession>
<sequence length="178" mass="20302">MNDALDSLESQIGKTRDYESPPLHLWHPPLSGNIAIRIASDGTWFHEGSVIKRNALVKLFASILRREEDGNYYLVSPHEKWRIQVESHPLIVTDFDWSEEGGERVLVATLNIDRQWTVSTEHPLHFDDVAGAVTITIPHGLTALSNRAAWYRLIEMADVEQHHAVLRSGHFELRIPLQ</sequence>
<gene>
    <name evidence="3" type="ORF">EYC82_03545</name>
</gene>
<reference evidence="3" key="1">
    <citation type="submission" date="2019-02" db="EMBL/GenBank/DDBJ databases">
        <authorList>
            <person name="Li S.-H."/>
        </authorList>
    </citation>
    <scope>NUCLEOTIDE SEQUENCE</scope>
    <source>
        <strain evidence="3">IMCC11814</strain>
    </source>
</reference>
<dbReference type="RefSeq" id="WP_279248173.1">
    <property type="nucleotide sequence ID" value="NZ_SHNO01000001.1"/>
</dbReference>
<dbReference type="InterPro" id="IPR048342">
    <property type="entry name" value="DUF1285_C"/>
</dbReference>
<keyword evidence="4" id="KW-1185">Reference proteome</keyword>
<evidence type="ECO:0000259" key="2">
    <source>
        <dbReference type="Pfam" id="PF21028"/>
    </source>
</evidence>